<proteinExistence type="predicted"/>
<dbReference type="RefSeq" id="XP_069206900.1">
    <property type="nucleotide sequence ID" value="XM_069354829.1"/>
</dbReference>
<evidence type="ECO:0000313" key="3">
    <source>
        <dbReference type="Proteomes" id="UP001565368"/>
    </source>
</evidence>
<reference evidence="2 3" key="1">
    <citation type="submission" date="2023-08" db="EMBL/GenBank/DDBJ databases">
        <title>Annotated Genome Sequence of Vanrija albida AlHP1.</title>
        <authorList>
            <person name="Herzog R."/>
        </authorList>
    </citation>
    <scope>NUCLEOTIDE SEQUENCE [LARGE SCALE GENOMIC DNA]</scope>
    <source>
        <strain evidence="2 3">AlHP1</strain>
    </source>
</reference>
<name>A0ABR3PWY0_9TREE</name>
<accession>A0ABR3PWY0</accession>
<protein>
    <submittedName>
        <fullName evidence="2">Uncharacterized protein</fullName>
    </submittedName>
</protein>
<sequence length="170" mass="17685">MAGCEWCEGRGAAPSPTATAAAAQAKAEEAGGGTAHARSLSLPTAFRGGLDLAREREIDAHSQAERIASSWRRRPRVRQRARFAIDDEEEGPVATRHKHTRSEGAVLPPAAASAPLAPAPASATAAPPRTDSTDSIDAIGATAGADDTVASADGWRTVPGRKRYPWGLEL</sequence>
<dbReference type="EMBL" id="JBBXJM010000005">
    <property type="protein sequence ID" value="KAL1406956.1"/>
    <property type="molecule type" value="Genomic_DNA"/>
</dbReference>
<dbReference type="GeneID" id="95987411"/>
<feature type="region of interest" description="Disordered" evidence="1">
    <location>
        <begin position="82"/>
        <end position="137"/>
    </location>
</feature>
<feature type="compositionally biased region" description="Low complexity" evidence="1">
    <location>
        <begin position="9"/>
        <end position="25"/>
    </location>
</feature>
<feature type="compositionally biased region" description="Low complexity" evidence="1">
    <location>
        <begin position="105"/>
        <end position="128"/>
    </location>
</feature>
<organism evidence="2 3">
    <name type="scientific">Vanrija albida</name>
    <dbReference type="NCBI Taxonomy" id="181172"/>
    <lineage>
        <taxon>Eukaryota</taxon>
        <taxon>Fungi</taxon>
        <taxon>Dikarya</taxon>
        <taxon>Basidiomycota</taxon>
        <taxon>Agaricomycotina</taxon>
        <taxon>Tremellomycetes</taxon>
        <taxon>Trichosporonales</taxon>
        <taxon>Trichosporonaceae</taxon>
        <taxon>Vanrija</taxon>
    </lineage>
</organism>
<evidence type="ECO:0000256" key="1">
    <source>
        <dbReference type="SAM" id="MobiDB-lite"/>
    </source>
</evidence>
<dbReference type="Proteomes" id="UP001565368">
    <property type="component" value="Unassembled WGS sequence"/>
</dbReference>
<keyword evidence="3" id="KW-1185">Reference proteome</keyword>
<gene>
    <name evidence="2" type="ORF">Q8F55_006368</name>
</gene>
<comment type="caution">
    <text evidence="2">The sequence shown here is derived from an EMBL/GenBank/DDBJ whole genome shotgun (WGS) entry which is preliminary data.</text>
</comment>
<feature type="region of interest" description="Disordered" evidence="1">
    <location>
        <begin position="1"/>
        <end position="39"/>
    </location>
</feature>
<evidence type="ECO:0000313" key="2">
    <source>
        <dbReference type="EMBL" id="KAL1406956.1"/>
    </source>
</evidence>